<proteinExistence type="predicted"/>
<evidence type="ECO:0000313" key="3">
    <source>
        <dbReference type="Proteomes" id="UP000061432"/>
    </source>
</evidence>
<name>A0A1Y0ZCE6_9HYPH</name>
<gene>
    <name evidence="2" type="ORF">Maq22A_c28355</name>
</gene>
<protein>
    <submittedName>
        <fullName evidence="2">Uncharacterized protein</fullName>
    </submittedName>
</protein>
<dbReference type="Proteomes" id="UP000061432">
    <property type="component" value="Chromosome"/>
</dbReference>
<evidence type="ECO:0000256" key="1">
    <source>
        <dbReference type="SAM" id="MobiDB-lite"/>
    </source>
</evidence>
<reference evidence="3" key="2">
    <citation type="submission" date="2015-01" db="EMBL/GenBank/DDBJ databases">
        <title>Complete genome sequence of Methylobacterium aquaticum strain 22A.</title>
        <authorList>
            <person name="Tani A."/>
            <person name="Ogura Y."/>
            <person name="Hayashi T."/>
        </authorList>
    </citation>
    <scope>NUCLEOTIDE SEQUENCE [LARGE SCALE GENOMIC DNA]</scope>
    <source>
        <strain evidence="3">MA-22A</strain>
    </source>
</reference>
<organism evidence="2 3">
    <name type="scientific">Methylobacterium aquaticum</name>
    <dbReference type="NCBI Taxonomy" id="270351"/>
    <lineage>
        <taxon>Bacteria</taxon>
        <taxon>Pseudomonadati</taxon>
        <taxon>Pseudomonadota</taxon>
        <taxon>Alphaproteobacteria</taxon>
        <taxon>Hyphomicrobiales</taxon>
        <taxon>Methylobacteriaceae</taxon>
        <taxon>Methylobacterium</taxon>
    </lineage>
</organism>
<dbReference type="AlphaFoldDB" id="A0A1Y0ZCE6"/>
<evidence type="ECO:0000313" key="2">
    <source>
        <dbReference type="EMBL" id="BAR47177.1"/>
    </source>
</evidence>
<reference evidence="2 3" key="1">
    <citation type="journal article" date="2015" name="Genome Announc.">
        <title>Complete Genome Sequence of Methylobacterium aquaticum Strain 22A, Isolated from Racomitrium japonicum Moss.</title>
        <authorList>
            <person name="Tani A."/>
            <person name="Ogura Y."/>
            <person name="Hayashi T."/>
            <person name="Kimbara K."/>
        </authorList>
    </citation>
    <scope>NUCLEOTIDE SEQUENCE [LARGE SCALE GENOMIC DNA]</scope>
    <source>
        <strain evidence="2 3">MA-22A</strain>
    </source>
</reference>
<feature type="region of interest" description="Disordered" evidence="1">
    <location>
        <begin position="20"/>
        <end position="53"/>
    </location>
</feature>
<accession>A0A1Y0ZCE6</accession>
<sequence length="123" mass="13768">MLKTTGGFCSREMDSADCATRGGSRRRRFGGHLLYGEARPPAPRAEAAGARSTNRAHRATIFDLIPILIPRRWSIRDRLTSKKGCRDRETSGALLRGQFICDELTPQDEVEVRRSSPIRAERA</sequence>
<feature type="compositionally biased region" description="Low complexity" evidence="1">
    <location>
        <begin position="36"/>
        <end position="51"/>
    </location>
</feature>
<dbReference type="EMBL" id="AP014704">
    <property type="protein sequence ID" value="BAR47177.1"/>
    <property type="molecule type" value="Genomic_DNA"/>
</dbReference>
<dbReference type="KEGG" id="maqu:Maq22A_c28355"/>